<dbReference type="NCBIfam" id="TIGR02288">
    <property type="entry name" value="PaaN_2"/>
    <property type="match status" value="1"/>
</dbReference>
<keyword evidence="5" id="KW-1185">Reference proteome</keyword>
<keyword evidence="2" id="KW-0520">NAD</keyword>
<proteinExistence type="predicted"/>
<keyword evidence="1" id="KW-0560">Oxidoreductase</keyword>
<evidence type="ECO:0000259" key="3">
    <source>
        <dbReference type="Pfam" id="PF00171"/>
    </source>
</evidence>
<dbReference type="PANTHER" id="PTHR42862:SF1">
    <property type="entry name" value="DELTA-1-PYRROLINE-5-CARBOXYLATE DEHYDROGENASE 2, ISOFORM A-RELATED"/>
    <property type="match status" value="1"/>
</dbReference>
<dbReference type="EMBL" id="CP026304">
    <property type="protein sequence ID" value="AVZ71448.1"/>
    <property type="molecule type" value="Genomic_DNA"/>
</dbReference>
<sequence>MRTGSFEERSLLEQAVQAAVSGASFTPFTEGLAGSVDRRRGAAHSAGAVFRSMLGQDFCLGQPGARQGVGTESSPYGISLGVRYPRSEPGELVGAAVRAMAGWRAAGPRRRAELAVEVLCRLHDRSHEIAHALHHTTGQAYATAHRAGSLHAQDRGLEAVAHALAASTRTPADMYGERLAERGGPRQMDVPLGMDGTCTVVPRGVSLLIGCPDFPTWNGYPGLFASLVTGNPLIVKPHPRAVLPLALTVQVARDVLRKAGHDPNVVTLAAEKPGEQLAPRFATDPEVRVIDFTGSVRFGEWLHRNARQASVYATPIGANTVLMDSTDGYRRMLRELALSLSLCSGQSCTAPQNILVPSGGIRTDEGRKTIGRFSVDLSRAVKRLLAEPRRAAGILGAIGSDRIRTSLAHAAGCGVVVHASSPVAHPDHPAADIRTPLIVRLEAHDEQVYAREWAGPVSFVIATESTSHSLDIFRRTARRHGGQFATVHSTDPLVLGAVEIAALDAGVHLSENLAGSVFMDQSAVYGDFCAAEVSPGAHTALADPSFITGRFRLVQARRPAVRVHDISAAEA</sequence>
<evidence type="ECO:0000313" key="5">
    <source>
        <dbReference type="Proteomes" id="UP000244201"/>
    </source>
</evidence>
<evidence type="ECO:0000256" key="2">
    <source>
        <dbReference type="ARBA" id="ARBA00023027"/>
    </source>
</evidence>
<evidence type="ECO:0000313" key="4">
    <source>
        <dbReference type="EMBL" id="AVZ71448.1"/>
    </source>
</evidence>
<dbReference type="InterPro" id="IPR011975">
    <property type="entry name" value="PaaN_2"/>
</dbReference>
<dbReference type="PANTHER" id="PTHR42862">
    <property type="entry name" value="DELTA-1-PYRROLINE-5-CARBOXYLATE DEHYDROGENASE 1, ISOFORM A-RELATED"/>
    <property type="match status" value="1"/>
</dbReference>
<feature type="domain" description="Aldehyde dehydrogenase" evidence="3">
    <location>
        <begin position="92"/>
        <end position="475"/>
    </location>
</feature>
<dbReference type="Gene3D" id="3.40.605.10">
    <property type="entry name" value="Aldehyde Dehydrogenase, Chain A, domain 1"/>
    <property type="match status" value="1"/>
</dbReference>
<dbReference type="GO" id="GO:0003842">
    <property type="term" value="F:L-glutamate gamma-semialdehyde dehydrogenase activity"/>
    <property type="evidence" value="ECO:0007669"/>
    <property type="project" value="TreeGrafter"/>
</dbReference>
<dbReference type="SUPFAM" id="SSF53720">
    <property type="entry name" value="ALDH-like"/>
    <property type="match status" value="1"/>
</dbReference>
<evidence type="ECO:0000256" key="1">
    <source>
        <dbReference type="ARBA" id="ARBA00023002"/>
    </source>
</evidence>
<protein>
    <submittedName>
        <fullName evidence="4">Phenylacetic acid degradation protein PaaN</fullName>
    </submittedName>
</protein>
<dbReference type="GO" id="GO:0010133">
    <property type="term" value="P:L-proline catabolic process to L-glutamate"/>
    <property type="evidence" value="ECO:0007669"/>
    <property type="project" value="TreeGrafter"/>
</dbReference>
<dbReference type="InterPro" id="IPR015590">
    <property type="entry name" value="Aldehyde_DH_dom"/>
</dbReference>
<organism evidence="4 5">
    <name type="scientific">Streptomyces lunaelactis</name>
    <dbReference type="NCBI Taxonomy" id="1535768"/>
    <lineage>
        <taxon>Bacteria</taxon>
        <taxon>Bacillati</taxon>
        <taxon>Actinomycetota</taxon>
        <taxon>Actinomycetes</taxon>
        <taxon>Kitasatosporales</taxon>
        <taxon>Streptomycetaceae</taxon>
        <taxon>Streptomyces</taxon>
    </lineage>
</organism>
<dbReference type="GO" id="GO:0009898">
    <property type="term" value="C:cytoplasmic side of plasma membrane"/>
    <property type="evidence" value="ECO:0007669"/>
    <property type="project" value="TreeGrafter"/>
</dbReference>
<name>A0A2R4SX54_9ACTN</name>
<dbReference type="Proteomes" id="UP000244201">
    <property type="component" value="Chromosome"/>
</dbReference>
<dbReference type="RefSeq" id="WP_108147139.1">
    <property type="nucleotide sequence ID" value="NZ_CP026304.1"/>
</dbReference>
<accession>A0A2R4SX54</accession>
<dbReference type="InterPro" id="IPR016163">
    <property type="entry name" value="Ald_DH_C"/>
</dbReference>
<dbReference type="Pfam" id="PF00171">
    <property type="entry name" value="Aldedh"/>
    <property type="match status" value="1"/>
</dbReference>
<dbReference type="GeneID" id="55654378"/>
<gene>
    <name evidence="4" type="primary">paaN</name>
    <name evidence="4" type="ORF">SLUN_03725</name>
</gene>
<dbReference type="Gene3D" id="3.40.309.10">
    <property type="entry name" value="Aldehyde Dehydrogenase, Chain A, domain 2"/>
    <property type="match status" value="1"/>
</dbReference>
<dbReference type="KEGG" id="slk:SLUN_03725"/>
<dbReference type="AlphaFoldDB" id="A0A2R4SX54"/>
<reference evidence="4 5" key="1">
    <citation type="submission" date="2018-01" db="EMBL/GenBank/DDBJ databases">
        <title>Complete genome sequence of Streptomyces lunaelactis MM109T, a Ferroverdin A producer isolated from cave moonmilk deposits.</title>
        <authorList>
            <person name="Naome A."/>
            <person name="Martinet L."/>
            <person name="Maciejewska M."/>
            <person name="Anderssen S."/>
            <person name="Adam D."/>
            <person name="Tenconi E."/>
            <person name="Deflandre B."/>
            <person name="Arguelles-Arias A."/>
            <person name="Calusinska M."/>
            <person name="Copieters W."/>
            <person name="Karim L."/>
            <person name="Hanikenne M."/>
            <person name="Baurain D."/>
            <person name="van Wezel G."/>
            <person name="Smargiasso N."/>
            <person name="de Pauw E."/>
            <person name="Delfosse P."/>
            <person name="Rigali S."/>
        </authorList>
    </citation>
    <scope>NUCLEOTIDE SEQUENCE [LARGE SCALE GENOMIC DNA]</scope>
    <source>
        <strain evidence="4 5">MM109</strain>
    </source>
</reference>
<dbReference type="OrthoDB" id="3919110at2"/>
<dbReference type="InterPro" id="IPR016162">
    <property type="entry name" value="Ald_DH_N"/>
</dbReference>
<dbReference type="InterPro" id="IPR016161">
    <property type="entry name" value="Ald_DH/histidinol_DH"/>
</dbReference>
<dbReference type="InterPro" id="IPR050485">
    <property type="entry name" value="Proline_metab_enzyme"/>
</dbReference>